<dbReference type="GO" id="GO:0030686">
    <property type="term" value="C:90S preribosome"/>
    <property type="evidence" value="ECO:0007669"/>
    <property type="project" value="TreeGrafter"/>
</dbReference>
<reference evidence="6 7" key="1">
    <citation type="journal article" date="2016" name="BMC Genomics">
        <title>Comparative genomics reveals Cyclospora cayetanensis possesses coccidia-like metabolism and invasion components but unique surface antigens.</title>
        <authorList>
            <person name="Liu S."/>
            <person name="Wang L."/>
            <person name="Zheng H."/>
            <person name="Xu Z."/>
            <person name="Roellig D.M."/>
            <person name="Li N."/>
            <person name="Frace M.A."/>
            <person name="Tang K."/>
            <person name="Arrowood M.J."/>
            <person name="Moss D.M."/>
            <person name="Zhang L."/>
            <person name="Feng Y."/>
            <person name="Xiao L."/>
        </authorList>
    </citation>
    <scope>NUCLEOTIDE SEQUENCE [LARGE SCALE GENOMIC DNA]</scope>
    <source>
        <strain evidence="6 7">CHN_HEN01</strain>
    </source>
</reference>
<organism evidence="6 7">
    <name type="scientific">Cyclospora cayetanensis</name>
    <dbReference type="NCBI Taxonomy" id="88456"/>
    <lineage>
        <taxon>Eukaryota</taxon>
        <taxon>Sar</taxon>
        <taxon>Alveolata</taxon>
        <taxon>Apicomplexa</taxon>
        <taxon>Conoidasida</taxon>
        <taxon>Coccidia</taxon>
        <taxon>Eucoccidiorida</taxon>
        <taxon>Eimeriorina</taxon>
        <taxon>Eimeriidae</taxon>
        <taxon>Cyclospora</taxon>
    </lineage>
</organism>
<keyword evidence="5" id="KW-0732">Signal</keyword>
<proteinExistence type="inferred from homology"/>
<feature type="signal peptide" evidence="5">
    <location>
        <begin position="1"/>
        <end position="18"/>
    </location>
</feature>
<dbReference type="GO" id="GO:0003735">
    <property type="term" value="F:structural constituent of ribosome"/>
    <property type="evidence" value="ECO:0007669"/>
    <property type="project" value="InterPro"/>
</dbReference>
<comment type="caution">
    <text evidence="6">The sequence shown here is derived from an EMBL/GenBank/DDBJ whole genome shotgun (WGS) entry which is preliminary data.</text>
</comment>
<evidence type="ECO:0000313" key="7">
    <source>
        <dbReference type="Proteomes" id="UP000095192"/>
    </source>
</evidence>
<evidence type="ECO:0000256" key="4">
    <source>
        <dbReference type="RuleBase" id="RU364105"/>
    </source>
</evidence>
<dbReference type="GO" id="GO:0006364">
    <property type="term" value="P:rRNA processing"/>
    <property type="evidence" value="ECO:0007669"/>
    <property type="project" value="TreeGrafter"/>
</dbReference>
<dbReference type="Proteomes" id="UP000095192">
    <property type="component" value="Unassembled WGS sequence"/>
</dbReference>
<evidence type="ECO:0000256" key="3">
    <source>
        <dbReference type="ARBA" id="ARBA00023274"/>
    </source>
</evidence>
<keyword evidence="3 4" id="KW-0687">Ribonucleoprotein</keyword>
<evidence type="ECO:0000313" key="6">
    <source>
        <dbReference type="EMBL" id="OEH79189.1"/>
    </source>
</evidence>
<dbReference type="Pfam" id="PF01251">
    <property type="entry name" value="Ribosomal_S7e"/>
    <property type="match status" value="1"/>
</dbReference>
<gene>
    <name evidence="6" type="ORF">cyc_01498</name>
</gene>
<dbReference type="GO" id="GO:0006412">
    <property type="term" value="P:translation"/>
    <property type="evidence" value="ECO:0007669"/>
    <property type="project" value="InterPro"/>
</dbReference>
<dbReference type="VEuPathDB" id="ToxoDB:LOC34618497"/>
<comment type="similarity">
    <text evidence="1 4">Belongs to the eukaryotic ribosomal protein eS7 family.</text>
</comment>
<evidence type="ECO:0000256" key="2">
    <source>
        <dbReference type="ARBA" id="ARBA00022980"/>
    </source>
</evidence>
<dbReference type="GO" id="GO:0022627">
    <property type="term" value="C:cytosolic small ribosomal subunit"/>
    <property type="evidence" value="ECO:0007669"/>
    <property type="project" value="TreeGrafter"/>
</dbReference>
<keyword evidence="7" id="KW-1185">Reference proteome</keyword>
<dbReference type="AlphaFoldDB" id="A0A1D3D6W7"/>
<dbReference type="EMBL" id="JROU02000464">
    <property type="protein sequence ID" value="OEH79189.1"/>
    <property type="molecule type" value="Genomic_DNA"/>
</dbReference>
<dbReference type="FunCoup" id="A0A1D3D6W7">
    <property type="interactions" value="390"/>
</dbReference>
<dbReference type="GO" id="GO:0032040">
    <property type="term" value="C:small-subunit processome"/>
    <property type="evidence" value="ECO:0007669"/>
    <property type="project" value="TreeGrafter"/>
</dbReference>
<protein>
    <recommendedName>
        <fullName evidence="4">40S ribosomal protein S7</fullName>
    </recommendedName>
</protein>
<dbReference type="InParanoid" id="A0A1D3D6W7"/>
<accession>A0A1D3D6W7</accession>
<evidence type="ECO:0000256" key="5">
    <source>
        <dbReference type="SAM" id="SignalP"/>
    </source>
</evidence>
<sequence>MAAAFLAAAAAIAGTAQSWRVCNSLQSRKMTTRQRIVKADGSQPTDVEMEVERCLAEIESSAQSELRAEVAELTVCAVKPVDVPASGKAALVIFVPYRVYANVVRRIHARLIQELEKKLKRHVVITAQRSIVGLDYKRKNLKIRPRSRTLTSVQDAMLDDIVAPSEVVGRRWRVRADGSKLMKVHLDPKDKAKDNLEEKLWTFAAVYKRLTNKDAAFLFPDHVY</sequence>
<dbReference type="PANTHER" id="PTHR11278:SF0">
    <property type="entry name" value="SMALL RIBOSOMAL SUBUNIT PROTEIN ES7"/>
    <property type="match status" value="1"/>
</dbReference>
<dbReference type="PANTHER" id="PTHR11278">
    <property type="entry name" value="40S RIBOSOMAL PROTEIN S7"/>
    <property type="match status" value="1"/>
</dbReference>
<keyword evidence="2 4" id="KW-0689">Ribosomal protein</keyword>
<dbReference type="InterPro" id="IPR000554">
    <property type="entry name" value="Ribosomal_eS7"/>
</dbReference>
<name>A0A1D3D6W7_9EIME</name>
<feature type="chain" id="PRO_5008914200" description="40S ribosomal protein S7" evidence="5">
    <location>
        <begin position="19"/>
        <end position="224"/>
    </location>
</feature>
<dbReference type="GO" id="GO:0042274">
    <property type="term" value="P:ribosomal small subunit biogenesis"/>
    <property type="evidence" value="ECO:0007669"/>
    <property type="project" value="TreeGrafter"/>
</dbReference>
<dbReference type="VEuPathDB" id="ToxoDB:cyc_01498"/>
<evidence type="ECO:0000256" key="1">
    <source>
        <dbReference type="ARBA" id="ARBA00007820"/>
    </source>
</evidence>